<feature type="region of interest" description="Disordered" evidence="3">
    <location>
        <begin position="631"/>
        <end position="726"/>
    </location>
</feature>
<dbReference type="OrthoDB" id="447516at2759"/>
<feature type="transmembrane region" description="Helical" evidence="4">
    <location>
        <begin position="131"/>
        <end position="153"/>
    </location>
</feature>
<accession>A0A401NY46</accession>
<keyword evidence="4" id="KW-0472">Membrane</keyword>
<evidence type="ECO:0000256" key="4">
    <source>
        <dbReference type="SAM" id="Phobius"/>
    </source>
</evidence>
<feature type="compositionally biased region" description="Polar residues" evidence="3">
    <location>
        <begin position="650"/>
        <end position="662"/>
    </location>
</feature>
<dbReference type="PANTHER" id="PTHR23348:SF41">
    <property type="entry name" value="NEUROBLAST DIFFERENTIATION-ASSOCIATED PROTEIN AHNAK"/>
    <property type="match status" value="1"/>
</dbReference>
<feature type="non-terminal residue" evidence="6">
    <location>
        <position position="1994"/>
    </location>
</feature>
<feature type="transmembrane region" description="Helical" evidence="4">
    <location>
        <begin position="63"/>
        <end position="86"/>
    </location>
</feature>
<evidence type="ECO:0000259" key="5">
    <source>
        <dbReference type="PROSITE" id="PS50106"/>
    </source>
</evidence>
<comment type="subcellular location">
    <subcellularLocation>
        <location evidence="1">Nucleus</location>
    </subcellularLocation>
</comment>
<dbReference type="GO" id="GO:0005634">
    <property type="term" value="C:nucleus"/>
    <property type="evidence" value="ECO:0007669"/>
    <property type="project" value="UniProtKB-SubCell"/>
</dbReference>
<dbReference type="GO" id="GO:0043484">
    <property type="term" value="P:regulation of RNA splicing"/>
    <property type="evidence" value="ECO:0007669"/>
    <property type="project" value="TreeGrafter"/>
</dbReference>
<sequence>MGVVVALLLYAPLLHTPLLYAPLLHAPLLYAPLLYALLLHAPLLYAPLLYAPLLHAPLLHAPLLHALLLYAPLLHAPLLYAPLLYAPLLHAPLLNAPLLHALLLYAPLLYAPLLYAPLLHAPLLHAPLLHALLLYAPLLYAPLLHAPLLHALLLHAPLLYAPLLHAPLLYAPLLSSGSVQCLKEAEAEPGERDSVCELPTEFVETVRPRPQGSSPVYDYSLIEEYKGKKVPEEIPHEVFDDITDLKKDLEIMSKKQLSSNMSREVEEKEEDVVEVLVNTEAEVGATGFSVKSGEKEGIFIRHVLKESPAAKRLSMREGDQLISATIYFDNIKYEDALKILQYSEPYKMKYCLKRTIPSPIRSEAIEVKGRKLIAGVEEDLFAKLYGKKTKIARDASEDMNTQTERQMQEMTQKGKTKVAEVPDVTFSCPKFPAFKKTRTYKLDRSHSLSETEEHDQQDIPATSTDIESHLKTAEPPQKVKKRRRKIKLPHIGARGTKMGKTEASEEEKEAPSLKYDTLQANAESAAQNANGAAITTIKQPDPKLENQIESDNVNIESKLKMPKLKIAKFVLSEPSLPTIEMETKLPEENMHLQTSDTCMECPKIEIGYSERNTDTRSPILIAASEIQLKTGGERPKVKSQMAGELGEISDQPTQQNASQKELGTTDGKSDASSPLHEGREARIGVQIAGIQIPKSETRTKKPKTDKQEKTKKPKKKDASAKTLGTQPKSSTLAIDVSLMKVDATVSSTDTDLKEPAGKVMPGKMKGDLMSGMAELEDFSSSMGISMKKKHNIPGTKYQTDGRDQEWETFAPELEGAEEVPSMHVNEGGNGEKYKIKGPQFGFSTPEVKAPKMNLEVKHPEVEVSLTNADVDVKVPAVDVKQGKIKGDLSVGSNELKETHVSVKKSKIKKTSPDMSIPQVKGTLNGESSMSKLSADVPTTGLSVDIEAATTNIHIPAEDVDVPAADLKVKGDGGRFKVPSMKMPSFGVSHPKFKGPDVSVQKPDVNFTLGKPEVDIEGLKIDVRDPECEVDVETPNVDLDGKGNKIKMPKFKGPKFGISAPDTKASKIDVNLPKVDISQPKSDAHVKVLGVDVKSGKMEGDISIGDLELKGPDVSLKMREVKKPSIDIDIPKMKGKFDVDPSITKPELDISTPELSVDIKAPATDIQVPTVDVDVASAGLKVKGDGGGFKMPSMKMPLFGVSLPKFQSPDVAVSVKKPDVDLSLEKPDVDIQGPKIEVRAPEYEVDVDAADVDLTGKGGKIKMPTFKGPKFGFSAPDINAPNIDIKLPKVDISLPKSDVDVKVPGVHVKPGKVEGDISVGDIELKGPDVSAKMPEVEKLSIDVGMPKVKGKFDVDTSIMKPEVDISTPGLSVDIKDSTIDIDVPTVDVDVPAAGLKVKGDGGRFKMPSMKMPSFGVSLPKFQGPDVDLSVKKPDVDLSLGKPEVDIKGPKIDVRAPEYEVDVDAPDVDLTGKGGKIKMPKFKGAKFGISAPDIKVPKIDVNLPKVDITLPKSEVGIKVPRVDVKPGKMEGDIRVGDLDLKGPDVSLKMPEVGKTSTDIGIPRTKVKFDVDTSITKPELDISTPGLSVEIKAPATDIHVPTVDVPAEDLKVKVDGGRFKMPSMKMPAFGVSLPKFQGPDVSVSVKKPDVDLSLGKPEVDIQGPKIVGRVPECKVDVDAPDVDLEGIGGKLKLPKFKAPKFGISTSDIKVPKIDVNRPQIDITLPNSDVGVNVPGVHVTPGKIEGDISVGDIVLKGPDVSLKMPEVGKTSIDIGIPRMKGKFDVDTSITKPELDISTPGLSVDIKAPATDIHVPTVDVDVPSAELKVKGDGGSFKMPSMKMPAFGVSLPKFQGPDVDVSVKKPAVDLSLGKPEVDIQGPKIDVRAPEYEVDVDAPDVDLEGKGGKIKMPKFKGPKFGFSAPDVKGPNIDIKLPKGDISLPKSGVDVNVPRVHVKPGKMEGDISVGDIELKGPGVSVKMPEVEELSIDVGMPKVKGKF</sequence>
<dbReference type="PROSITE" id="PS50106">
    <property type="entry name" value="PDZ"/>
    <property type="match status" value="1"/>
</dbReference>
<evidence type="ECO:0000313" key="7">
    <source>
        <dbReference type="Proteomes" id="UP000288216"/>
    </source>
</evidence>
<feature type="compositionally biased region" description="Basic and acidic residues" evidence="3">
    <location>
        <begin position="445"/>
        <end position="457"/>
    </location>
</feature>
<feature type="transmembrane region" description="Helical" evidence="4">
    <location>
        <begin position="29"/>
        <end position="51"/>
    </location>
</feature>
<evidence type="ECO:0000256" key="3">
    <source>
        <dbReference type="SAM" id="MobiDB-lite"/>
    </source>
</evidence>
<keyword evidence="7" id="KW-1185">Reference proteome</keyword>
<dbReference type="InterPro" id="IPR001478">
    <property type="entry name" value="PDZ"/>
</dbReference>
<evidence type="ECO:0000313" key="6">
    <source>
        <dbReference type="EMBL" id="GCB65793.1"/>
    </source>
</evidence>
<dbReference type="PANTHER" id="PTHR23348">
    <property type="entry name" value="PERIAXIN/AHNAK"/>
    <property type="match status" value="1"/>
</dbReference>
<comment type="caution">
    <text evidence="6">The sequence shown here is derived from an EMBL/GenBank/DDBJ whole genome shotgun (WGS) entry which is preliminary data.</text>
</comment>
<feature type="compositionally biased region" description="Basic residues" evidence="3">
    <location>
        <begin position="478"/>
        <end position="488"/>
    </location>
</feature>
<dbReference type="STRING" id="75743.A0A401NY46"/>
<dbReference type="EMBL" id="BFAA01005598">
    <property type="protein sequence ID" value="GCB65793.1"/>
    <property type="molecule type" value="Genomic_DNA"/>
</dbReference>
<reference evidence="6 7" key="1">
    <citation type="journal article" date="2018" name="Nat. Ecol. Evol.">
        <title>Shark genomes provide insights into elasmobranch evolution and the origin of vertebrates.</title>
        <authorList>
            <person name="Hara Y"/>
            <person name="Yamaguchi K"/>
            <person name="Onimaru K"/>
            <person name="Kadota M"/>
            <person name="Koyanagi M"/>
            <person name="Keeley SD"/>
            <person name="Tatsumi K"/>
            <person name="Tanaka K"/>
            <person name="Motone F"/>
            <person name="Kageyama Y"/>
            <person name="Nozu R"/>
            <person name="Adachi N"/>
            <person name="Nishimura O"/>
            <person name="Nakagawa R"/>
            <person name="Tanegashima C"/>
            <person name="Kiyatake I"/>
            <person name="Matsumoto R"/>
            <person name="Murakumo K"/>
            <person name="Nishida K"/>
            <person name="Terakita A"/>
            <person name="Kuratani S"/>
            <person name="Sato K"/>
            <person name="Hyodo S Kuraku.S."/>
        </authorList>
    </citation>
    <scope>NUCLEOTIDE SEQUENCE [LARGE SCALE GENOMIC DNA]</scope>
</reference>
<keyword evidence="4" id="KW-1133">Transmembrane helix</keyword>
<organism evidence="6 7">
    <name type="scientific">Scyliorhinus torazame</name>
    <name type="common">Cloudy catshark</name>
    <name type="synonym">Catulus torazame</name>
    <dbReference type="NCBI Taxonomy" id="75743"/>
    <lineage>
        <taxon>Eukaryota</taxon>
        <taxon>Metazoa</taxon>
        <taxon>Chordata</taxon>
        <taxon>Craniata</taxon>
        <taxon>Vertebrata</taxon>
        <taxon>Chondrichthyes</taxon>
        <taxon>Elasmobranchii</taxon>
        <taxon>Galeomorphii</taxon>
        <taxon>Galeoidea</taxon>
        <taxon>Carcharhiniformes</taxon>
        <taxon>Scyliorhinidae</taxon>
        <taxon>Scyliorhinus</taxon>
    </lineage>
</organism>
<dbReference type="InterPro" id="IPR052082">
    <property type="entry name" value="Myelin_sheath_structural"/>
</dbReference>
<proteinExistence type="predicted"/>
<dbReference type="SUPFAM" id="SSF50156">
    <property type="entry name" value="PDZ domain-like"/>
    <property type="match status" value="1"/>
</dbReference>
<feature type="transmembrane region" description="Helical" evidence="4">
    <location>
        <begin position="98"/>
        <end position="119"/>
    </location>
</feature>
<name>A0A401NY46_SCYTO</name>
<keyword evidence="2" id="KW-0539">Nucleus</keyword>
<keyword evidence="4" id="KW-0812">Transmembrane</keyword>
<feature type="region of interest" description="Disordered" evidence="3">
    <location>
        <begin position="901"/>
        <end position="933"/>
    </location>
</feature>
<dbReference type="SUPFAM" id="SSF141571">
    <property type="entry name" value="Pentapeptide repeat-like"/>
    <property type="match status" value="1"/>
</dbReference>
<dbReference type="Gene3D" id="2.30.42.10">
    <property type="match status" value="1"/>
</dbReference>
<evidence type="ECO:0000256" key="1">
    <source>
        <dbReference type="ARBA" id="ARBA00004123"/>
    </source>
</evidence>
<evidence type="ECO:0000256" key="2">
    <source>
        <dbReference type="ARBA" id="ARBA00023242"/>
    </source>
</evidence>
<feature type="domain" description="PDZ" evidence="5">
    <location>
        <begin position="272"/>
        <end position="341"/>
    </location>
</feature>
<gene>
    <name evidence="6" type="ORF">scyTo_0011915</name>
</gene>
<feature type="compositionally biased region" description="Basic and acidic residues" evidence="3">
    <location>
        <begin position="695"/>
        <end position="710"/>
    </location>
</feature>
<protein>
    <recommendedName>
        <fullName evidence="5">PDZ domain-containing protein</fullName>
    </recommendedName>
</protein>
<feature type="region of interest" description="Disordered" evidence="3">
    <location>
        <begin position="445"/>
        <end position="511"/>
    </location>
</feature>
<dbReference type="InterPro" id="IPR036034">
    <property type="entry name" value="PDZ_sf"/>
</dbReference>
<dbReference type="Proteomes" id="UP000288216">
    <property type="component" value="Unassembled WGS sequence"/>
</dbReference>
<dbReference type="GO" id="GO:0043034">
    <property type="term" value="C:costamere"/>
    <property type="evidence" value="ECO:0007669"/>
    <property type="project" value="TreeGrafter"/>
</dbReference>